<evidence type="ECO:0000256" key="3">
    <source>
        <dbReference type="ARBA" id="ARBA00022980"/>
    </source>
</evidence>
<evidence type="ECO:0000313" key="9">
    <source>
        <dbReference type="Proteomes" id="UP000671913"/>
    </source>
</evidence>
<dbReference type="GO" id="GO:0019843">
    <property type="term" value="F:rRNA binding"/>
    <property type="evidence" value="ECO:0007669"/>
    <property type="project" value="UniProtKB-UniRule"/>
</dbReference>
<evidence type="ECO:0000256" key="4">
    <source>
        <dbReference type="ARBA" id="ARBA00023274"/>
    </source>
</evidence>
<gene>
    <name evidence="6 8" type="primary">rplD</name>
    <name evidence="8" type="ORF">ACETAC_09965</name>
</gene>
<dbReference type="GO" id="GO:0003735">
    <property type="term" value="F:structural constituent of ribosome"/>
    <property type="evidence" value="ECO:0007669"/>
    <property type="project" value="InterPro"/>
</dbReference>
<evidence type="ECO:0000256" key="1">
    <source>
        <dbReference type="ARBA" id="ARBA00010528"/>
    </source>
</evidence>
<comment type="function">
    <text evidence="6">Forms part of the polypeptide exit tunnel.</text>
</comment>
<sequence>MPKVAVFNINGEQTGEIELNDAVFGVNVNVPVMHDAVLSYLASQRQGTHSTKKRGEVRGGGRKPWRQKGTGRARQGSIRAPQWIKGGVVFGPKPRDYSYDIPKKVKRLALKSALSSKVKDSEIIVLEELKMDEPKTKKIAEILNNFNVKNALIVIPEDENNIILSSRNLPNVKTVYANTLNVYDVLKYDKFIITKDAVNKVEEVYA</sequence>
<dbReference type="SUPFAM" id="SSF52166">
    <property type="entry name" value="Ribosomal protein L4"/>
    <property type="match status" value="1"/>
</dbReference>
<comment type="similarity">
    <text evidence="1 6">Belongs to the universal ribosomal protein uL4 family.</text>
</comment>
<keyword evidence="4 6" id="KW-0687">Ribonucleoprotein</keyword>
<evidence type="ECO:0000256" key="2">
    <source>
        <dbReference type="ARBA" id="ARBA00011838"/>
    </source>
</evidence>
<accession>A0A975AVD9</accession>
<dbReference type="InterPro" id="IPR013005">
    <property type="entry name" value="Ribosomal_uL4-like"/>
</dbReference>
<evidence type="ECO:0000256" key="6">
    <source>
        <dbReference type="HAMAP-Rule" id="MF_01328"/>
    </source>
</evidence>
<dbReference type="Pfam" id="PF00573">
    <property type="entry name" value="Ribosomal_L4"/>
    <property type="match status" value="1"/>
</dbReference>
<dbReference type="AlphaFoldDB" id="A0A975AVD9"/>
<dbReference type="HAMAP" id="MF_01328_B">
    <property type="entry name" value="Ribosomal_uL4_B"/>
    <property type="match status" value="1"/>
</dbReference>
<keyword evidence="9" id="KW-1185">Reference proteome</keyword>
<feature type="region of interest" description="Disordered" evidence="7">
    <location>
        <begin position="44"/>
        <end position="76"/>
    </location>
</feature>
<dbReference type="RefSeq" id="WP_284679847.1">
    <property type="nucleotide sequence ID" value="NZ_CP060096.1"/>
</dbReference>
<feature type="compositionally biased region" description="Basic residues" evidence="7">
    <location>
        <begin position="60"/>
        <end position="71"/>
    </location>
</feature>
<dbReference type="Proteomes" id="UP000671913">
    <property type="component" value="Chromosome"/>
</dbReference>
<keyword evidence="6" id="KW-0699">rRNA-binding</keyword>
<comment type="subunit">
    <text evidence="2 6">Part of the 50S ribosomal subunit.</text>
</comment>
<dbReference type="GO" id="GO:0005840">
    <property type="term" value="C:ribosome"/>
    <property type="evidence" value="ECO:0007669"/>
    <property type="project" value="UniProtKB-KW"/>
</dbReference>
<dbReference type="EMBL" id="CP060096">
    <property type="protein sequence ID" value="QSZ27157.1"/>
    <property type="molecule type" value="Genomic_DNA"/>
</dbReference>
<dbReference type="GO" id="GO:1990904">
    <property type="term" value="C:ribonucleoprotein complex"/>
    <property type="evidence" value="ECO:0007669"/>
    <property type="project" value="UniProtKB-KW"/>
</dbReference>
<dbReference type="Gene3D" id="3.40.1370.10">
    <property type="match status" value="1"/>
</dbReference>
<keyword evidence="3 6" id="KW-0689">Ribosomal protein</keyword>
<evidence type="ECO:0000256" key="5">
    <source>
        <dbReference type="ARBA" id="ARBA00035244"/>
    </source>
</evidence>
<dbReference type="InterPro" id="IPR023574">
    <property type="entry name" value="Ribosomal_uL4_dom_sf"/>
</dbReference>
<name>A0A975AVD9_9THEO</name>
<proteinExistence type="inferred from homology"/>
<dbReference type="KEGG" id="aaut:ACETAC_09965"/>
<organism evidence="8 9">
    <name type="scientific">Aceticella autotrophica</name>
    <dbReference type="NCBI Taxonomy" id="2755338"/>
    <lineage>
        <taxon>Bacteria</taxon>
        <taxon>Bacillati</taxon>
        <taxon>Bacillota</taxon>
        <taxon>Clostridia</taxon>
        <taxon>Thermoanaerobacterales</taxon>
        <taxon>Thermoanaerobacteraceae</taxon>
        <taxon>Aceticella</taxon>
    </lineage>
</organism>
<dbReference type="InterPro" id="IPR002136">
    <property type="entry name" value="Ribosomal_uL4"/>
</dbReference>
<dbReference type="NCBIfam" id="TIGR03953">
    <property type="entry name" value="rplD_bact"/>
    <property type="match status" value="1"/>
</dbReference>
<dbReference type="PANTHER" id="PTHR10746:SF6">
    <property type="entry name" value="LARGE RIBOSOMAL SUBUNIT PROTEIN UL4M"/>
    <property type="match status" value="1"/>
</dbReference>
<evidence type="ECO:0000313" key="8">
    <source>
        <dbReference type="EMBL" id="QSZ27157.1"/>
    </source>
</evidence>
<dbReference type="PANTHER" id="PTHR10746">
    <property type="entry name" value="50S RIBOSOMAL PROTEIN L4"/>
    <property type="match status" value="1"/>
</dbReference>
<evidence type="ECO:0000256" key="7">
    <source>
        <dbReference type="SAM" id="MobiDB-lite"/>
    </source>
</evidence>
<dbReference type="GO" id="GO:0006412">
    <property type="term" value="P:translation"/>
    <property type="evidence" value="ECO:0007669"/>
    <property type="project" value="UniProtKB-UniRule"/>
</dbReference>
<protein>
    <recommendedName>
        <fullName evidence="5 6">Large ribosomal subunit protein uL4</fullName>
    </recommendedName>
</protein>
<keyword evidence="6" id="KW-0694">RNA-binding</keyword>
<comment type="function">
    <text evidence="6">One of the primary rRNA binding proteins, this protein initially binds near the 5'-end of the 23S rRNA. It is important during the early stages of 50S assembly. It makes multiple contacts with different domains of the 23S rRNA in the assembled 50S subunit and ribosome.</text>
</comment>
<reference evidence="8" key="1">
    <citation type="submission" date="2020-08" db="EMBL/GenBank/DDBJ databases">
        <title>Genomic insights into the carbon and energy metabolism of the first obligate autotrophic acetogenic bacterium Aceticella autotrophica gen. nov., sp. nov.</title>
        <authorList>
            <person name="Toshchakov S.V."/>
            <person name="Elcheninov A.G."/>
            <person name="Kublanov I.V."/>
            <person name="Frolov E.N."/>
            <person name="Lebedinsky A.V."/>
        </authorList>
    </citation>
    <scope>NUCLEOTIDE SEQUENCE</scope>
    <source>
        <strain evidence="8">3443-3Ac</strain>
    </source>
</reference>